<evidence type="ECO:0000259" key="1">
    <source>
        <dbReference type="PROSITE" id="PS00028"/>
    </source>
</evidence>
<dbReference type="InterPro" id="IPR013087">
    <property type="entry name" value="Znf_C2H2_type"/>
</dbReference>
<accession>E3MEP2</accession>
<gene>
    <name evidence="2" type="ORF">CRE_21825</name>
</gene>
<dbReference type="InParanoid" id="E3MEP2"/>
<dbReference type="AlphaFoldDB" id="E3MEP2"/>
<name>E3MEP2_CAERE</name>
<dbReference type="CTD" id="9816757"/>
<dbReference type="PROSITE" id="PS00028">
    <property type="entry name" value="ZINC_FINGER_C2H2_1"/>
    <property type="match status" value="1"/>
</dbReference>
<keyword evidence="3" id="KW-1185">Reference proteome</keyword>
<reference evidence="2" key="1">
    <citation type="submission" date="2007-07" db="EMBL/GenBank/DDBJ databases">
        <title>PCAP assembly of the Caenorhabditis remanei genome.</title>
        <authorList>
            <consortium name="The Caenorhabditis remanei Sequencing Consortium"/>
            <person name="Wilson R.K."/>
        </authorList>
    </citation>
    <scope>NUCLEOTIDE SEQUENCE [LARGE SCALE GENOMIC DNA]</scope>
    <source>
        <strain evidence="2">PB4641</strain>
    </source>
</reference>
<dbReference type="Proteomes" id="UP000008281">
    <property type="component" value="Unassembled WGS sequence"/>
</dbReference>
<protein>
    <recommendedName>
        <fullName evidence="1">C2H2-type domain-containing protein</fullName>
    </recommendedName>
</protein>
<dbReference type="EMBL" id="DS268439">
    <property type="protein sequence ID" value="EFP00472.1"/>
    <property type="molecule type" value="Genomic_DNA"/>
</dbReference>
<evidence type="ECO:0000313" key="2">
    <source>
        <dbReference type="EMBL" id="EFP00472.1"/>
    </source>
</evidence>
<proteinExistence type="predicted"/>
<organism evidence="3">
    <name type="scientific">Caenorhabditis remanei</name>
    <name type="common">Caenorhabditis vulgaris</name>
    <dbReference type="NCBI Taxonomy" id="31234"/>
    <lineage>
        <taxon>Eukaryota</taxon>
        <taxon>Metazoa</taxon>
        <taxon>Ecdysozoa</taxon>
        <taxon>Nematoda</taxon>
        <taxon>Chromadorea</taxon>
        <taxon>Rhabditida</taxon>
        <taxon>Rhabditina</taxon>
        <taxon>Rhabditomorpha</taxon>
        <taxon>Rhabditoidea</taxon>
        <taxon>Rhabditidae</taxon>
        <taxon>Peloderinae</taxon>
        <taxon>Caenorhabditis</taxon>
    </lineage>
</organism>
<sequence>MSFEAFCRECDRHFADPAAKVNHVALFHYGITPQQPAIPETIFYAINASNPQVKAKTCPVCWLHFPNLAHCIAHVADKHPVKPITTSSAPTRDHVVADWKELVKAQYPKYFNEFQRSDDDSDFEVQSVDFSDIDSFRV</sequence>
<dbReference type="HOGENOM" id="CLU_141210_0_0_1"/>
<dbReference type="KEGG" id="crq:GCK72_011939"/>
<dbReference type="SMART" id="SM00355">
    <property type="entry name" value="ZnF_C2H2"/>
    <property type="match status" value="2"/>
</dbReference>
<feature type="domain" description="C2H2-type" evidence="1">
    <location>
        <begin position="7"/>
        <end position="28"/>
    </location>
</feature>
<evidence type="ECO:0000313" key="3">
    <source>
        <dbReference type="Proteomes" id="UP000008281"/>
    </source>
</evidence>
<dbReference type="GeneID" id="9816757"/>
<dbReference type="RefSeq" id="XP_003105414.2">
    <property type="nucleotide sequence ID" value="XM_003105366.2"/>
</dbReference>